<evidence type="ECO:0000259" key="1">
    <source>
        <dbReference type="Pfam" id="PF08268"/>
    </source>
</evidence>
<keyword evidence="3" id="KW-1185">Reference proteome</keyword>
<protein>
    <recommendedName>
        <fullName evidence="1">F-box associated beta-propeller type 3 domain-containing protein</fullName>
    </recommendedName>
</protein>
<reference evidence="2 3" key="1">
    <citation type="submission" date="2019-06" db="EMBL/GenBank/DDBJ databases">
        <title>A chromosomal-level reference genome of Carpinus fangiana (Coryloideae, Betulaceae).</title>
        <authorList>
            <person name="Yang X."/>
            <person name="Wang Z."/>
            <person name="Zhang L."/>
            <person name="Hao G."/>
            <person name="Liu J."/>
            <person name="Yang Y."/>
        </authorList>
    </citation>
    <scope>NUCLEOTIDE SEQUENCE [LARGE SCALE GENOMIC DNA]</scope>
    <source>
        <strain evidence="2">Cfa_2016G</strain>
        <tissue evidence="2">Leaf</tissue>
    </source>
</reference>
<dbReference type="AlphaFoldDB" id="A0A5N6R4X7"/>
<dbReference type="InterPro" id="IPR013187">
    <property type="entry name" value="F-box-assoc_dom_typ3"/>
</dbReference>
<evidence type="ECO:0000313" key="2">
    <source>
        <dbReference type="EMBL" id="KAE8023751.1"/>
    </source>
</evidence>
<dbReference type="OrthoDB" id="687122at2759"/>
<dbReference type="PANTHER" id="PTHR31111:SF138">
    <property type="entry name" value="F-BOX ASSOCIATED DOMAIN-CONTAINING PROTEIN"/>
    <property type="match status" value="1"/>
</dbReference>
<dbReference type="Pfam" id="PF08268">
    <property type="entry name" value="FBA_3"/>
    <property type="match status" value="1"/>
</dbReference>
<proteinExistence type="predicted"/>
<dbReference type="NCBIfam" id="TIGR01640">
    <property type="entry name" value="F_box_assoc_1"/>
    <property type="match status" value="1"/>
</dbReference>
<dbReference type="EMBL" id="CM017323">
    <property type="protein sequence ID" value="KAE8023751.1"/>
    <property type="molecule type" value="Genomic_DNA"/>
</dbReference>
<dbReference type="Proteomes" id="UP000327013">
    <property type="component" value="Chromosome 3"/>
</dbReference>
<sequence>MSLLFCVRRVFLSQSFNSLNRHRHLSTESCTGRVLFFASRWVNSVSEEHHFYSAKIQKGDTDTLLGTAVKLPTIPFKRLTNMDLSQVRNGFLCHREDSQFYFFSADTGEVSTLPDAPTPEFPCDRYTLEDSLKHYFGLDPLSNEPKVLLFQRVPAQGGPYEERFWIFTRGSGSWNRIHPSPPFFDKSRSAVFANGTIHWIYEEPDDYSFPRQSILAFDIVEEKFREIPHPDDSFSGKLTTFGGRLALIKKLRERLGENDKLPCWILEDNGKWIKETIHFPFDWRKNMKILAFDNNTGEMLLKSKFGACMHVPKSDDEVVCWETWNGHLSLSCNRSGAHYFITVLQGIKMRLSSVVENVSV</sequence>
<name>A0A5N6R4X7_9ROSI</name>
<accession>A0A5N6R4X7</accession>
<dbReference type="PANTHER" id="PTHR31111">
    <property type="entry name" value="BNAA05G37150D PROTEIN-RELATED"/>
    <property type="match status" value="1"/>
</dbReference>
<organism evidence="2 3">
    <name type="scientific">Carpinus fangiana</name>
    <dbReference type="NCBI Taxonomy" id="176857"/>
    <lineage>
        <taxon>Eukaryota</taxon>
        <taxon>Viridiplantae</taxon>
        <taxon>Streptophyta</taxon>
        <taxon>Embryophyta</taxon>
        <taxon>Tracheophyta</taxon>
        <taxon>Spermatophyta</taxon>
        <taxon>Magnoliopsida</taxon>
        <taxon>eudicotyledons</taxon>
        <taxon>Gunneridae</taxon>
        <taxon>Pentapetalae</taxon>
        <taxon>rosids</taxon>
        <taxon>fabids</taxon>
        <taxon>Fagales</taxon>
        <taxon>Betulaceae</taxon>
        <taxon>Carpinus</taxon>
    </lineage>
</organism>
<feature type="domain" description="F-box associated beta-propeller type 3" evidence="1">
    <location>
        <begin position="50"/>
        <end position="301"/>
    </location>
</feature>
<gene>
    <name evidence="2" type="ORF">FH972_009419</name>
</gene>
<dbReference type="InterPro" id="IPR017451">
    <property type="entry name" value="F-box-assoc_interact_dom"/>
</dbReference>
<evidence type="ECO:0000313" key="3">
    <source>
        <dbReference type="Proteomes" id="UP000327013"/>
    </source>
</evidence>